<sequence length="236" mass="26389">MPEPTKHQQQGSNPISIPGGRNEHEHESSGSPQRPSYSPVTPTLSHTSLAQDDDRVELPPSQFMDEPDPVPIDLDDNPDAMALRATLSVLQLQRQQALRDMRDLDKMKQAAMEDPEQFVKDLQEGKLTGPPRQGVEVDEMESLEHETPARDGSKFGRFPSAQNVMRSPPVEWAKYHVVGEALDRIHEVQQHYPGYTEDMQGRADQPLPQTVAAPYRPFMDRLDGAQAASKPRASEP</sequence>
<dbReference type="AlphaFoldDB" id="W9XJ41"/>
<dbReference type="OrthoDB" id="20473at2759"/>
<reference evidence="2 3" key="1">
    <citation type="submission" date="2013-03" db="EMBL/GenBank/DDBJ databases">
        <title>The Genome Sequence of Capronia epimyces CBS 606.96.</title>
        <authorList>
            <consortium name="The Broad Institute Genomics Platform"/>
            <person name="Cuomo C."/>
            <person name="de Hoog S."/>
            <person name="Gorbushina A."/>
            <person name="Walker B."/>
            <person name="Young S.K."/>
            <person name="Zeng Q."/>
            <person name="Gargeya S."/>
            <person name="Fitzgerald M."/>
            <person name="Haas B."/>
            <person name="Abouelleil A."/>
            <person name="Allen A.W."/>
            <person name="Alvarado L."/>
            <person name="Arachchi H.M."/>
            <person name="Berlin A.M."/>
            <person name="Chapman S.B."/>
            <person name="Gainer-Dewar J."/>
            <person name="Goldberg J."/>
            <person name="Griggs A."/>
            <person name="Gujja S."/>
            <person name="Hansen M."/>
            <person name="Howarth C."/>
            <person name="Imamovic A."/>
            <person name="Ireland A."/>
            <person name="Larimer J."/>
            <person name="McCowan C."/>
            <person name="Murphy C."/>
            <person name="Pearson M."/>
            <person name="Poon T.W."/>
            <person name="Priest M."/>
            <person name="Roberts A."/>
            <person name="Saif S."/>
            <person name="Shea T."/>
            <person name="Sisk P."/>
            <person name="Sykes S."/>
            <person name="Wortman J."/>
            <person name="Nusbaum C."/>
            <person name="Birren B."/>
        </authorList>
    </citation>
    <scope>NUCLEOTIDE SEQUENCE [LARGE SCALE GENOMIC DNA]</scope>
    <source>
        <strain evidence="2 3">CBS 606.96</strain>
    </source>
</reference>
<feature type="compositionally biased region" description="Acidic residues" evidence="1">
    <location>
        <begin position="65"/>
        <end position="77"/>
    </location>
</feature>
<evidence type="ECO:0000256" key="1">
    <source>
        <dbReference type="SAM" id="MobiDB-lite"/>
    </source>
</evidence>
<protein>
    <submittedName>
        <fullName evidence="2">Uncharacterized protein</fullName>
    </submittedName>
</protein>
<keyword evidence="3" id="KW-1185">Reference proteome</keyword>
<comment type="caution">
    <text evidence="2">The sequence shown here is derived from an EMBL/GenBank/DDBJ whole genome shotgun (WGS) entry which is preliminary data.</text>
</comment>
<feature type="compositionally biased region" description="Basic and acidic residues" evidence="1">
    <location>
        <begin position="142"/>
        <end position="154"/>
    </location>
</feature>
<dbReference type="EMBL" id="AMGY01000011">
    <property type="protein sequence ID" value="EXJ76986.1"/>
    <property type="molecule type" value="Genomic_DNA"/>
</dbReference>
<dbReference type="RefSeq" id="XP_007738424.1">
    <property type="nucleotide sequence ID" value="XM_007740234.1"/>
</dbReference>
<dbReference type="Proteomes" id="UP000019478">
    <property type="component" value="Unassembled WGS sequence"/>
</dbReference>
<dbReference type="InterPro" id="IPR037830">
    <property type="entry name" value="ZZZ3"/>
</dbReference>
<dbReference type="GeneID" id="19174224"/>
<dbReference type="PANTHER" id="PTHR22705">
    <property type="entry name" value="ZINC FINGER, ZZ DOMAIN CONTAINING 3"/>
    <property type="match status" value="1"/>
</dbReference>
<organism evidence="2 3">
    <name type="scientific">Capronia epimyces CBS 606.96</name>
    <dbReference type="NCBI Taxonomy" id="1182542"/>
    <lineage>
        <taxon>Eukaryota</taxon>
        <taxon>Fungi</taxon>
        <taxon>Dikarya</taxon>
        <taxon>Ascomycota</taxon>
        <taxon>Pezizomycotina</taxon>
        <taxon>Eurotiomycetes</taxon>
        <taxon>Chaetothyriomycetidae</taxon>
        <taxon>Chaetothyriales</taxon>
        <taxon>Herpotrichiellaceae</taxon>
        <taxon>Capronia</taxon>
    </lineage>
</organism>
<feature type="region of interest" description="Disordered" evidence="1">
    <location>
        <begin position="193"/>
        <end position="236"/>
    </location>
</feature>
<dbReference type="HOGENOM" id="CLU_040837_1_0_1"/>
<feature type="compositionally biased region" description="Polar residues" evidence="1">
    <location>
        <begin position="29"/>
        <end position="50"/>
    </location>
</feature>
<dbReference type="eggNOG" id="ENOG502SBM6">
    <property type="taxonomic scope" value="Eukaryota"/>
</dbReference>
<feature type="region of interest" description="Disordered" evidence="1">
    <location>
        <begin position="1"/>
        <end position="77"/>
    </location>
</feature>
<evidence type="ECO:0000313" key="2">
    <source>
        <dbReference type="EMBL" id="EXJ76986.1"/>
    </source>
</evidence>
<dbReference type="PANTHER" id="PTHR22705:SF0">
    <property type="entry name" value="ZZ-TYPE ZINC FINGER-CONTAINING PROTEIN 3"/>
    <property type="match status" value="1"/>
</dbReference>
<feature type="region of interest" description="Disordered" evidence="1">
    <location>
        <begin position="122"/>
        <end position="162"/>
    </location>
</feature>
<gene>
    <name evidence="2" type="ORF">A1O3_10143</name>
</gene>
<accession>W9XJ41</accession>
<evidence type="ECO:0000313" key="3">
    <source>
        <dbReference type="Proteomes" id="UP000019478"/>
    </source>
</evidence>
<proteinExistence type="predicted"/>
<name>W9XJ41_9EURO</name>